<dbReference type="FunCoup" id="A0A151Z8X7">
    <property type="interactions" value="126"/>
</dbReference>
<dbReference type="InParanoid" id="A0A151Z8X7"/>
<accession>A0A151Z8X7</accession>
<dbReference type="OrthoDB" id="18561at2759"/>
<dbReference type="AlphaFoldDB" id="A0A151Z8X7"/>
<gene>
    <name evidence="2" type="ORF">DLAC_09026</name>
</gene>
<dbReference type="STRING" id="361077.A0A151Z8X7"/>
<comment type="caution">
    <text evidence="2">The sequence shown here is derived from an EMBL/GenBank/DDBJ whole genome shotgun (WGS) entry which is preliminary data.</text>
</comment>
<keyword evidence="3" id="KW-1185">Reference proteome</keyword>
<name>A0A151Z8X7_TIELA</name>
<dbReference type="Proteomes" id="UP000076078">
    <property type="component" value="Unassembled WGS sequence"/>
</dbReference>
<evidence type="ECO:0000313" key="2">
    <source>
        <dbReference type="EMBL" id="KYQ90407.1"/>
    </source>
</evidence>
<evidence type="ECO:0000313" key="3">
    <source>
        <dbReference type="Proteomes" id="UP000076078"/>
    </source>
</evidence>
<dbReference type="EMBL" id="LODT01000037">
    <property type="protein sequence ID" value="KYQ90407.1"/>
    <property type="molecule type" value="Genomic_DNA"/>
</dbReference>
<keyword evidence="1" id="KW-0812">Transmembrane</keyword>
<evidence type="ECO:0000256" key="1">
    <source>
        <dbReference type="SAM" id="Phobius"/>
    </source>
</evidence>
<sequence>MYYKNIYFLVFLILIFQLIGYNSQIVHGPKLYLGDVNRGDQGKNITKLQRYDWSWCKLYIRDNYTHFEASVTFHPRVDEFTTLQIPNSNSSIMHNPNITIWLEFPGKRNITTYIDNSVYEVKTLNCTMENGTRVDVTGCKNSELTYNETKLVNYEMVNVTKQVPLLLEPKHIYDPFYENDSGVMVNYLTAIVQLDSGIIIDAIWDGDRLKSTCKDCGRCLDGQCGVKPSSLKCDTIGCQLKIFVAWAGVDRFGKKCISINKIPSAFRKYSTTPISELGLGLLNDFIYRVDSNTANPNQA</sequence>
<organism evidence="2 3">
    <name type="scientific">Tieghemostelium lacteum</name>
    <name type="common">Slime mold</name>
    <name type="synonym">Dictyostelium lacteum</name>
    <dbReference type="NCBI Taxonomy" id="361077"/>
    <lineage>
        <taxon>Eukaryota</taxon>
        <taxon>Amoebozoa</taxon>
        <taxon>Evosea</taxon>
        <taxon>Eumycetozoa</taxon>
        <taxon>Dictyostelia</taxon>
        <taxon>Dictyosteliales</taxon>
        <taxon>Raperosteliaceae</taxon>
        <taxon>Tieghemostelium</taxon>
    </lineage>
</organism>
<reference evidence="2 3" key="1">
    <citation type="submission" date="2015-12" db="EMBL/GenBank/DDBJ databases">
        <title>Dictyostelia acquired genes for synthesis and detection of signals that induce cell-type specialization by lateral gene transfer from prokaryotes.</title>
        <authorList>
            <person name="Gloeckner G."/>
            <person name="Schaap P."/>
        </authorList>
    </citation>
    <scope>NUCLEOTIDE SEQUENCE [LARGE SCALE GENOMIC DNA]</scope>
    <source>
        <strain evidence="2 3">TK</strain>
    </source>
</reference>
<dbReference type="OMA" id="YDWSFIR"/>
<keyword evidence="1" id="KW-1133">Transmembrane helix</keyword>
<keyword evidence="1" id="KW-0472">Membrane</keyword>
<feature type="transmembrane region" description="Helical" evidence="1">
    <location>
        <begin position="6"/>
        <end position="23"/>
    </location>
</feature>
<protein>
    <submittedName>
        <fullName evidence="2">Uncharacterized protein</fullName>
    </submittedName>
</protein>
<proteinExistence type="predicted"/>